<sequence>MDELEATGALEELLLHQHSLVDRTLYPLLEDAPLGGLVEHFRETILALQSQEPSFWQLQVVEYIQNVLKVRVGGCVRDAVDNATAGGQQDPAQVVARVKAQVEIGSELQEALKQLQSDVENEAIRLTQLLTPERGSFGEEGKHFVARFWDKLQSVVAVKEKLLKDDEERDAEGVEEFESCSFEMITFDDDLNDMSRSAVRWV</sequence>
<dbReference type="VEuPathDB" id="FungiDB:KRP23_7830"/>
<dbReference type="HOGENOM" id="CLU_1357028_0_0_1"/>
<dbReference type="InParanoid" id="H3GQ95"/>
<dbReference type="EnsemblProtists" id="Phyra78945">
    <property type="protein sequence ID" value="Phyra78945"/>
    <property type="gene ID" value="Phyra78945"/>
</dbReference>
<accession>H3GQ95</accession>
<organism evidence="1 2">
    <name type="scientific">Phytophthora ramorum</name>
    <name type="common">Sudden oak death agent</name>
    <dbReference type="NCBI Taxonomy" id="164328"/>
    <lineage>
        <taxon>Eukaryota</taxon>
        <taxon>Sar</taxon>
        <taxon>Stramenopiles</taxon>
        <taxon>Oomycota</taxon>
        <taxon>Peronosporomycetes</taxon>
        <taxon>Peronosporales</taxon>
        <taxon>Peronosporaceae</taxon>
        <taxon>Phytophthora</taxon>
    </lineage>
</organism>
<evidence type="ECO:0000313" key="1">
    <source>
        <dbReference type="EnsemblProtists" id="Phyra78945"/>
    </source>
</evidence>
<dbReference type="Proteomes" id="UP000005238">
    <property type="component" value="Unassembled WGS sequence"/>
</dbReference>
<keyword evidence="2" id="KW-1185">Reference proteome</keyword>
<dbReference type="AlphaFoldDB" id="H3GQ95"/>
<protein>
    <submittedName>
        <fullName evidence="1">Uncharacterized protein</fullName>
    </submittedName>
</protein>
<proteinExistence type="predicted"/>
<name>H3GQ95_PHYRM</name>
<dbReference type="OMA" id="CSFEMIT"/>
<reference evidence="1" key="2">
    <citation type="submission" date="2015-06" db="UniProtKB">
        <authorList>
            <consortium name="EnsemblProtists"/>
        </authorList>
    </citation>
    <scope>IDENTIFICATION</scope>
    <source>
        <strain evidence="1">Pr102</strain>
    </source>
</reference>
<reference evidence="2" key="1">
    <citation type="journal article" date="2006" name="Science">
        <title>Phytophthora genome sequences uncover evolutionary origins and mechanisms of pathogenesis.</title>
        <authorList>
            <person name="Tyler B.M."/>
            <person name="Tripathy S."/>
            <person name="Zhang X."/>
            <person name="Dehal P."/>
            <person name="Jiang R.H."/>
            <person name="Aerts A."/>
            <person name="Arredondo F.D."/>
            <person name="Baxter L."/>
            <person name="Bensasson D."/>
            <person name="Beynon J.L."/>
            <person name="Chapman J."/>
            <person name="Damasceno C.M."/>
            <person name="Dorrance A.E."/>
            <person name="Dou D."/>
            <person name="Dickerman A.W."/>
            <person name="Dubchak I.L."/>
            <person name="Garbelotto M."/>
            <person name="Gijzen M."/>
            <person name="Gordon S.G."/>
            <person name="Govers F."/>
            <person name="Grunwald N.J."/>
            <person name="Huang W."/>
            <person name="Ivors K.L."/>
            <person name="Jones R.W."/>
            <person name="Kamoun S."/>
            <person name="Krampis K."/>
            <person name="Lamour K.H."/>
            <person name="Lee M.K."/>
            <person name="McDonald W.H."/>
            <person name="Medina M."/>
            <person name="Meijer H.J."/>
            <person name="Nordberg E.K."/>
            <person name="Maclean D.J."/>
            <person name="Ospina-Giraldo M.D."/>
            <person name="Morris P.F."/>
            <person name="Phuntumart V."/>
            <person name="Putnam N.H."/>
            <person name="Rash S."/>
            <person name="Rose J.K."/>
            <person name="Sakihama Y."/>
            <person name="Salamov A.A."/>
            <person name="Savidor A."/>
            <person name="Scheuring C.F."/>
            <person name="Smith B.M."/>
            <person name="Sobral B.W."/>
            <person name="Terry A."/>
            <person name="Torto-Alalibo T.A."/>
            <person name="Win J."/>
            <person name="Xu Z."/>
            <person name="Zhang H."/>
            <person name="Grigoriev I.V."/>
            <person name="Rokhsar D.S."/>
            <person name="Boore J.L."/>
        </authorList>
    </citation>
    <scope>NUCLEOTIDE SEQUENCE [LARGE SCALE GENOMIC DNA]</scope>
    <source>
        <strain evidence="2">Pr102</strain>
    </source>
</reference>
<dbReference type="EMBL" id="DS566032">
    <property type="status" value="NOT_ANNOTATED_CDS"/>
    <property type="molecule type" value="Genomic_DNA"/>
</dbReference>
<evidence type="ECO:0000313" key="2">
    <source>
        <dbReference type="Proteomes" id="UP000005238"/>
    </source>
</evidence>
<dbReference type="eggNOG" id="ENOG502R6BW">
    <property type="taxonomic scope" value="Eukaryota"/>
</dbReference>
<dbReference type="VEuPathDB" id="FungiDB:KRP22_183"/>